<dbReference type="EMBL" id="AP023174">
    <property type="protein sequence ID" value="BCF87597.1"/>
    <property type="molecule type" value="Genomic_DNA"/>
</dbReference>
<dbReference type="GO" id="GO:0016747">
    <property type="term" value="F:acyltransferase activity, transferring groups other than amino-acyl groups"/>
    <property type="evidence" value="ECO:0007669"/>
    <property type="project" value="InterPro"/>
</dbReference>
<protein>
    <recommendedName>
        <fullName evidence="2">Acyltransferase 3 domain-containing protein</fullName>
    </recommendedName>
</protein>
<keyword evidence="1" id="KW-0812">Transmembrane</keyword>
<dbReference type="KEGG" id="plad:PPGU16_06640"/>
<dbReference type="PANTHER" id="PTHR23028:SF53">
    <property type="entry name" value="ACYL_TRANSF_3 DOMAIN-CONTAINING PROTEIN"/>
    <property type="match status" value="1"/>
</dbReference>
<dbReference type="PANTHER" id="PTHR23028">
    <property type="entry name" value="ACETYLTRANSFERASE"/>
    <property type="match status" value="1"/>
</dbReference>
<name>A0A7I8BGB6_9BURK</name>
<proteinExistence type="predicted"/>
<keyword evidence="1" id="KW-0472">Membrane</keyword>
<keyword evidence="1" id="KW-1133">Transmembrane helix</keyword>
<feature type="transmembrane region" description="Helical" evidence="1">
    <location>
        <begin position="198"/>
        <end position="218"/>
    </location>
</feature>
<dbReference type="GO" id="GO:0000271">
    <property type="term" value="P:polysaccharide biosynthetic process"/>
    <property type="evidence" value="ECO:0007669"/>
    <property type="project" value="TreeGrafter"/>
</dbReference>
<dbReference type="InterPro" id="IPR002656">
    <property type="entry name" value="Acyl_transf_3_dom"/>
</dbReference>
<organism evidence="3 4">
    <name type="scientific">Paraburkholderia largidicola</name>
    <dbReference type="NCBI Taxonomy" id="3014751"/>
    <lineage>
        <taxon>Bacteria</taxon>
        <taxon>Pseudomonadati</taxon>
        <taxon>Pseudomonadota</taxon>
        <taxon>Betaproteobacteria</taxon>
        <taxon>Burkholderiales</taxon>
        <taxon>Burkholderiaceae</taxon>
        <taxon>Paraburkholderia</taxon>
    </lineage>
</organism>
<feature type="transmembrane region" description="Helical" evidence="1">
    <location>
        <begin position="262"/>
        <end position="280"/>
    </location>
</feature>
<evidence type="ECO:0000313" key="3">
    <source>
        <dbReference type="EMBL" id="BCF87597.1"/>
    </source>
</evidence>
<feature type="transmembrane region" description="Helical" evidence="1">
    <location>
        <begin position="230"/>
        <end position="250"/>
    </location>
</feature>
<feature type="transmembrane region" description="Helical" evidence="1">
    <location>
        <begin position="104"/>
        <end position="131"/>
    </location>
</feature>
<evidence type="ECO:0000313" key="4">
    <source>
        <dbReference type="Proteomes" id="UP000510888"/>
    </source>
</evidence>
<dbReference type="GO" id="GO:0016020">
    <property type="term" value="C:membrane"/>
    <property type="evidence" value="ECO:0007669"/>
    <property type="project" value="TreeGrafter"/>
</dbReference>
<sequence>MFFMITGFLFFTKIINEKKKGIDWIKLYVSRILRLTPLYLFAMLLLFVTVAVMSDFTLAQSPATLTATALRWMSFASFGEPDLNGIGETKLILAGVPWTLAYEWAFYLSLPLLAVATGSIPVLPVLIVGFIGALDFIHLDTDLRFVGPFFSGIIAALLCRHARFRRIAETRGASLIAISAIAVALILFPTAYARIPFALLSLSFALIAGGATLFGTLTNQLSRMLGELAYSIYLLHGFILFALFNFVIGIQNAKLFTPLEHWLVISLATPLLVFVSYTTFRFIEKPAMQQTDNVSRWVRQKLFARRGSALEESL</sequence>
<gene>
    <name evidence="3" type="ORF">PPGU16_06640</name>
</gene>
<dbReference type="InterPro" id="IPR050879">
    <property type="entry name" value="Acyltransferase_3"/>
</dbReference>
<dbReference type="Proteomes" id="UP000510888">
    <property type="component" value="Chromosome 1"/>
</dbReference>
<dbReference type="AlphaFoldDB" id="A0A7I8BGB6"/>
<feature type="domain" description="Acyltransferase 3" evidence="2">
    <location>
        <begin position="1"/>
        <end position="277"/>
    </location>
</feature>
<evidence type="ECO:0000256" key="1">
    <source>
        <dbReference type="SAM" id="Phobius"/>
    </source>
</evidence>
<feature type="transmembrane region" description="Helical" evidence="1">
    <location>
        <begin position="172"/>
        <end position="192"/>
    </location>
</feature>
<reference evidence="3 4" key="1">
    <citation type="journal article" date="2020" name="Genes (Basel)">
        <title>Genomic Comparison of Insect Gut Symbionts from Divergent Burkholderia Subclades.</title>
        <authorList>
            <person name="Takeshita K."/>
            <person name="Kikuchi Y."/>
        </authorList>
    </citation>
    <scope>NUCLEOTIDE SEQUENCE [LARGE SCALE GENOMIC DNA]</scope>
    <source>
        <strain evidence="3 4">PGU16</strain>
    </source>
</reference>
<accession>A0A7I8BGB6</accession>
<keyword evidence="4" id="KW-1185">Reference proteome</keyword>
<evidence type="ECO:0000259" key="2">
    <source>
        <dbReference type="Pfam" id="PF01757"/>
    </source>
</evidence>
<dbReference type="Pfam" id="PF01757">
    <property type="entry name" value="Acyl_transf_3"/>
    <property type="match status" value="1"/>
</dbReference>
<feature type="transmembrane region" description="Helical" evidence="1">
    <location>
        <begin position="38"/>
        <end position="58"/>
    </location>
</feature>